<dbReference type="Pfam" id="PF13469">
    <property type="entry name" value="Sulfotransfer_3"/>
    <property type="match status" value="1"/>
</dbReference>
<proteinExistence type="predicted"/>
<evidence type="ECO:0000313" key="4">
    <source>
        <dbReference type="Proteomes" id="UP000179769"/>
    </source>
</evidence>
<reference evidence="4" key="1">
    <citation type="submission" date="2016-07" db="EMBL/GenBank/DDBJ databases">
        <title>Frankia sp. NRRL B-16219 Genome sequencing.</title>
        <authorList>
            <person name="Ghodhbane-Gtari F."/>
            <person name="Swanson E."/>
            <person name="Gueddou A."/>
            <person name="Louati M."/>
            <person name="Nouioui I."/>
            <person name="Hezbri K."/>
            <person name="Abebe-Akele F."/>
            <person name="Simpson S."/>
            <person name="Morris K."/>
            <person name="Thomas K."/>
            <person name="Gtari M."/>
            <person name="Tisa L.S."/>
        </authorList>
    </citation>
    <scope>NUCLEOTIDE SEQUENCE [LARGE SCALE GENOMIC DNA]</scope>
    <source>
        <strain evidence="4">NRRL B-16219</strain>
    </source>
</reference>
<dbReference type="PANTHER" id="PTHR10605">
    <property type="entry name" value="HEPARAN SULFATE SULFOTRANSFERASE"/>
    <property type="match status" value="1"/>
</dbReference>
<evidence type="ECO:0000313" key="3">
    <source>
        <dbReference type="EMBL" id="OHV27177.1"/>
    </source>
</evidence>
<feature type="compositionally biased region" description="Gly residues" evidence="2">
    <location>
        <begin position="54"/>
        <end position="75"/>
    </location>
</feature>
<dbReference type="Proteomes" id="UP000179769">
    <property type="component" value="Unassembled WGS sequence"/>
</dbReference>
<evidence type="ECO:0000256" key="1">
    <source>
        <dbReference type="ARBA" id="ARBA00022679"/>
    </source>
</evidence>
<dbReference type="SUPFAM" id="SSF52540">
    <property type="entry name" value="P-loop containing nucleoside triphosphate hydrolases"/>
    <property type="match status" value="1"/>
</dbReference>
<protein>
    <submittedName>
        <fullName evidence="3">Sulfotransferase</fullName>
    </submittedName>
</protein>
<dbReference type="RefSeq" id="WP_071064928.1">
    <property type="nucleotide sequence ID" value="NZ_MAXA01000224.1"/>
</dbReference>
<feature type="compositionally biased region" description="Gly residues" evidence="2">
    <location>
        <begin position="83"/>
        <end position="95"/>
    </location>
</feature>
<dbReference type="PANTHER" id="PTHR10605:SF56">
    <property type="entry name" value="BIFUNCTIONAL HEPARAN SULFATE N-DEACETYLASE_N-SULFOTRANSFERASE"/>
    <property type="match status" value="1"/>
</dbReference>
<dbReference type="InterPro" id="IPR027417">
    <property type="entry name" value="P-loop_NTPase"/>
</dbReference>
<gene>
    <name evidence="3" type="ORF">BBK14_04630</name>
</gene>
<dbReference type="GO" id="GO:0008146">
    <property type="term" value="F:sulfotransferase activity"/>
    <property type="evidence" value="ECO:0007669"/>
    <property type="project" value="InterPro"/>
</dbReference>
<dbReference type="EMBL" id="MAXA01000224">
    <property type="protein sequence ID" value="OHV27177.1"/>
    <property type="molecule type" value="Genomic_DNA"/>
</dbReference>
<keyword evidence="4" id="KW-1185">Reference proteome</keyword>
<name>A0A1S1Q0T0_9ACTN</name>
<organism evidence="3 4">
    <name type="scientific">Parafrankia soli</name>
    <dbReference type="NCBI Taxonomy" id="2599596"/>
    <lineage>
        <taxon>Bacteria</taxon>
        <taxon>Bacillati</taxon>
        <taxon>Actinomycetota</taxon>
        <taxon>Actinomycetes</taxon>
        <taxon>Frankiales</taxon>
        <taxon>Frankiaceae</taxon>
        <taxon>Parafrankia</taxon>
    </lineage>
</organism>
<dbReference type="Gene3D" id="3.40.50.300">
    <property type="entry name" value="P-loop containing nucleotide triphosphate hydrolases"/>
    <property type="match status" value="1"/>
</dbReference>
<evidence type="ECO:0000256" key="2">
    <source>
        <dbReference type="SAM" id="MobiDB-lite"/>
    </source>
</evidence>
<dbReference type="OrthoDB" id="4508169at2"/>
<dbReference type="InterPro" id="IPR037359">
    <property type="entry name" value="NST/OST"/>
</dbReference>
<dbReference type="AlphaFoldDB" id="A0A1S1Q0T0"/>
<accession>A0A1S1Q0T0</accession>
<feature type="region of interest" description="Disordered" evidence="2">
    <location>
        <begin position="40"/>
        <end position="95"/>
    </location>
</feature>
<sequence>MALPDFVVIGAPEAGTPSLHAALTRHLGLAMSPVAEPGYFLTSGRPRDDASPPGHGGGASSGGPVGPAGHPGLGGSASPTGLSGPGGSGDLAGTGGSRAAGGAGLTSENYIWCLSDYETLFRGGDGRRPRGESTPYYLAEFSAQRRMHELLPYLRMIAVLRDPVERAYANWLAHRRTGLEPLPTLIEALDAEEERCAAGWSRRWRYAELGRYGVQLRRLYTLFPPSQVLLVRYRDLVLEPAAVLRRVCGFVGAVDPAAGFGCDSRIFAPATIDPGTTRVVREAVPAAVDPMDAVLAELRRSLRPGPPPPPGLREQVLDRFRDDIALLGQLTGSSFAEWLDRGDLPLTAGR</sequence>
<keyword evidence="1 3" id="KW-0808">Transferase</keyword>
<comment type="caution">
    <text evidence="3">The sequence shown here is derived from an EMBL/GenBank/DDBJ whole genome shotgun (WGS) entry which is preliminary data.</text>
</comment>